<dbReference type="Proteomes" id="UP000011910">
    <property type="component" value="Unassembled WGS sequence"/>
</dbReference>
<organism evidence="3 4">
    <name type="scientific">Cesiribacter andamanensis AMV16</name>
    <dbReference type="NCBI Taxonomy" id="1279009"/>
    <lineage>
        <taxon>Bacteria</taxon>
        <taxon>Pseudomonadati</taxon>
        <taxon>Bacteroidota</taxon>
        <taxon>Cytophagia</taxon>
        <taxon>Cytophagales</taxon>
        <taxon>Cesiribacteraceae</taxon>
        <taxon>Cesiribacter</taxon>
    </lineage>
</organism>
<accession>M7NFN5</accession>
<sequence length="330" mass="36946">MRALIAYNTDSEITPTVRTNGILMAQIAPRGGYISGSSSIVSLDAWNWEDAALKADDGLWMNWPSIYRRSGWWAEPGQTERNKNYDGNKAEIEAFLATALAYSQESTPKTTNLKLEAMRGLFDGSKRLYITASYAKEIVESVRTAQKHGIKNIVVVGAEDAWYVKEFLKENRIPVLLANLHRLPGRVEEDVDMPYKLPSLLHKEGILVGLLYDDLKSNRNLPFFAGTAAGFGLEREEALKLITSNTAKILGIEAEVGTLEQGKRATLFVSEGDALDMRTNLVSLAMIDGRKLNLTNKQIRLYEKFRDKYEQQAAPTTETETQQQPIQGRN</sequence>
<dbReference type="InterPro" id="IPR032466">
    <property type="entry name" value="Metal_Hydrolase"/>
</dbReference>
<comment type="caution">
    <text evidence="3">The sequence shown here is derived from an EMBL/GenBank/DDBJ whole genome shotgun (WGS) entry which is preliminary data.</text>
</comment>
<evidence type="ECO:0000313" key="4">
    <source>
        <dbReference type="Proteomes" id="UP000011910"/>
    </source>
</evidence>
<protein>
    <recommendedName>
        <fullName evidence="2">Amidohydrolase-related domain-containing protein</fullName>
    </recommendedName>
</protein>
<dbReference type="PATRIC" id="fig|1279009.4.peg.4258"/>
<proteinExistence type="predicted"/>
<dbReference type="GO" id="GO:0016787">
    <property type="term" value="F:hydrolase activity"/>
    <property type="evidence" value="ECO:0007669"/>
    <property type="project" value="InterPro"/>
</dbReference>
<keyword evidence="4" id="KW-1185">Reference proteome</keyword>
<dbReference type="InterPro" id="IPR006680">
    <property type="entry name" value="Amidohydro-rel"/>
</dbReference>
<name>M7NFN5_9BACT</name>
<feature type="domain" description="Amidohydrolase-related" evidence="2">
    <location>
        <begin position="137"/>
        <end position="276"/>
    </location>
</feature>
<gene>
    <name evidence="3" type="ORF">ADICEAN_04237</name>
</gene>
<evidence type="ECO:0000256" key="1">
    <source>
        <dbReference type="SAM" id="MobiDB-lite"/>
    </source>
</evidence>
<dbReference type="AlphaFoldDB" id="M7NFN5"/>
<feature type="region of interest" description="Disordered" evidence="1">
    <location>
        <begin position="310"/>
        <end position="330"/>
    </location>
</feature>
<dbReference type="Pfam" id="PF01979">
    <property type="entry name" value="Amidohydro_1"/>
    <property type="match status" value="1"/>
</dbReference>
<dbReference type="Gene3D" id="3.20.20.140">
    <property type="entry name" value="Metal-dependent hydrolases"/>
    <property type="match status" value="1"/>
</dbReference>
<dbReference type="STRING" id="1279009.ADICEAN_04237"/>
<feature type="compositionally biased region" description="Low complexity" evidence="1">
    <location>
        <begin position="311"/>
        <end position="330"/>
    </location>
</feature>
<dbReference type="SUPFAM" id="SSF51556">
    <property type="entry name" value="Metallo-dependent hydrolases"/>
    <property type="match status" value="1"/>
</dbReference>
<evidence type="ECO:0000313" key="3">
    <source>
        <dbReference type="EMBL" id="EMR00640.1"/>
    </source>
</evidence>
<evidence type="ECO:0000259" key="2">
    <source>
        <dbReference type="Pfam" id="PF01979"/>
    </source>
</evidence>
<dbReference type="EMBL" id="AODQ01000222">
    <property type="protein sequence ID" value="EMR00640.1"/>
    <property type="molecule type" value="Genomic_DNA"/>
</dbReference>
<reference evidence="3 4" key="1">
    <citation type="journal article" date="2013" name="Genome Announc.">
        <title>Draft Genome Sequence of Cesiribacter andamanensis Strain AMV16T, Isolated from a Soil Sample from a Mud Volcano in the Andaman Islands, India.</title>
        <authorList>
            <person name="Shivaji S."/>
            <person name="Ara S."/>
            <person name="Begum Z."/>
            <person name="Srinivas T.N."/>
            <person name="Singh A."/>
            <person name="Kumar Pinnaka A."/>
        </authorList>
    </citation>
    <scope>NUCLEOTIDE SEQUENCE [LARGE SCALE GENOMIC DNA]</scope>
    <source>
        <strain evidence="3 4">AMV16</strain>
    </source>
</reference>
<dbReference type="eggNOG" id="COG1228">
    <property type="taxonomic scope" value="Bacteria"/>
</dbReference>